<sequence length="49" mass="5806">MCMQVSVKTLENENEFFSARFLCKYTFMHFAYIPKEVLFEDSYQAALLA</sequence>
<dbReference type="EMBL" id="CAJNBH010000021">
    <property type="protein sequence ID" value="CAE6818772.1"/>
    <property type="molecule type" value="Genomic_DNA"/>
</dbReference>
<reference evidence="1 2" key="1">
    <citation type="submission" date="2021-02" db="EMBL/GenBank/DDBJ databases">
        <authorList>
            <person name="Vanwijnsberghe S."/>
        </authorList>
    </citation>
    <scope>NUCLEOTIDE SEQUENCE [LARGE SCALE GENOMIC DNA]</scope>
    <source>
        <strain evidence="1 2">R-69776</strain>
    </source>
</reference>
<name>A0ABN7MNI6_9BURK</name>
<dbReference type="Proteomes" id="UP000673821">
    <property type="component" value="Unassembled WGS sequence"/>
</dbReference>
<keyword evidence="2" id="KW-1185">Reference proteome</keyword>
<evidence type="ECO:0000313" key="2">
    <source>
        <dbReference type="Proteomes" id="UP000673821"/>
    </source>
</evidence>
<proteinExistence type="predicted"/>
<comment type="caution">
    <text evidence="1">The sequence shown here is derived from an EMBL/GenBank/DDBJ whole genome shotgun (WGS) entry which is preliminary data.</text>
</comment>
<organism evidence="1 2">
    <name type="scientific">Paraburkholderia nemoris</name>
    <dbReference type="NCBI Taxonomy" id="2793076"/>
    <lineage>
        <taxon>Bacteria</taxon>
        <taxon>Pseudomonadati</taxon>
        <taxon>Pseudomonadota</taxon>
        <taxon>Betaproteobacteria</taxon>
        <taxon>Burkholderiales</taxon>
        <taxon>Burkholderiaceae</taxon>
        <taxon>Paraburkholderia</taxon>
    </lineage>
</organism>
<accession>A0ABN7MNI6</accession>
<gene>
    <name evidence="1" type="ORF">R69776_06044</name>
</gene>
<evidence type="ECO:0000313" key="1">
    <source>
        <dbReference type="EMBL" id="CAE6818772.1"/>
    </source>
</evidence>
<protein>
    <submittedName>
        <fullName evidence="1">Uncharacterized protein</fullName>
    </submittedName>
</protein>